<keyword evidence="2" id="KW-1185">Reference proteome</keyword>
<comment type="caution">
    <text evidence="1">The sequence shown here is derived from an EMBL/GenBank/DDBJ whole genome shotgun (WGS) entry which is preliminary data.</text>
</comment>
<protein>
    <submittedName>
        <fullName evidence="1">Uncharacterized protein</fullName>
    </submittedName>
</protein>
<organism evidence="1 2">
    <name type="scientific">Vermiconidia calcicola</name>
    <dbReference type="NCBI Taxonomy" id="1690605"/>
    <lineage>
        <taxon>Eukaryota</taxon>
        <taxon>Fungi</taxon>
        <taxon>Dikarya</taxon>
        <taxon>Ascomycota</taxon>
        <taxon>Pezizomycotina</taxon>
        <taxon>Dothideomycetes</taxon>
        <taxon>Dothideomycetidae</taxon>
        <taxon>Mycosphaerellales</taxon>
        <taxon>Extremaceae</taxon>
        <taxon>Vermiconidia</taxon>
    </lineage>
</organism>
<name>A0ACC3MZX2_9PEZI</name>
<evidence type="ECO:0000313" key="1">
    <source>
        <dbReference type="EMBL" id="KAK3707172.1"/>
    </source>
</evidence>
<accession>A0ACC3MZX2</accession>
<evidence type="ECO:0000313" key="2">
    <source>
        <dbReference type="Proteomes" id="UP001281147"/>
    </source>
</evidence>
<sequence>MAYNDHIVQLPKATWIIKIVQTVIAVLVLAFSAFEVAVYPNSVLGYDIVVALYTIAILVYYFVALHGSTKIYNWIALLVLECVAVIFWLCVWALFATSLAALALYDTYYDDYDYVGYYSYIKRDSLAKRYDYNTAVAAGVLVYTTLAISVIQFILYCVTLGFLGKGIHQHRKAGRPMNHGGSGTSAWGASTGLEKHDMQSMPSAPA</sequence>
<dbReference type="Proteomes" id="UP001281147">
    <property type="component" value="Unassembled WGS sequence"/>
</dbReference>
<dbReference type="EMBL" id="JAUTXU010000113">
    <property type="protein sequence ID" value="KAK3707172.1"/>
    <property type="molecule type" value="Genomic_DNA"/>
</dbReference>
<reference evidence="1" key="1">
    <citation type="submission" date="2023-07" db="EMBL/GenBank/DDBJ databases">
        <title>Black Yeasts Isolated from many extreme environments.</title>
        <authorList>
            <person name="Coleine C."/>
            <person name="Stajich J.E."/>
            <person name="Selbmann L."/>
        </authorList>
    </citation>
    <scope>NUCLEOTIDE SEQUENCE</scope>
    <source>
        <strain evidence="1">CCFEE 5714</strain>
    </source>
</reference>
<gene>
    <name evidence="1" type="ORF">LTR37_012341</name>
</gene>
<proteinExistence type="predicted"/>